<organism evidence="2">
    <name type="scientific">Latilactobacillus sakei</name>
    <name type="common">Lactobacillus sakei</name>
    <dbReference type="NCBI Taxonomy" id="1599"/>
    <lineage>
        <taxon>Bacteria</taxon>
        <taxon>Bacillati</taxon>
        <taxon>Bacillota</taxon>
        <taxon>Bacilli</taxon>
        <taxon>Lactobacillales</taxon>
        <taxon>Lactobacillaceae</taxon>
        <taxon>Latilactobacillus</taxon>
    </lineage>
</organism>
<evidence type="ECO:0000259" key="1">
    <source>
        <dbReference type="Pfam" id="PF03412"/>
    </source>
</evidence>
<dbReference type="GO" id="GO:0006508">
    <property type="term" value="P:proteolysis"/>
    <property type="evidence" value="ECO:0007669"/>
    <property type="project" value="InterPro"/>
</dbReference>
<protein>
    <submittedName>
        <fullName evidence="2">Truncated Sakacin G bacterion ABC exporter, ATP-binding and membrane-spanning/permease subunits</fullName>
        <ecNumber evidence="2">3.4.22.-</ecNumber>
    </submittedName>
</protein>
<accession>A0A2H1MYB1</accession>
<dbReference type="InterPro" id="IPR005074">
    <property type="entry name" value="Peptidase_C39"/>
</dbReference>
<sequence length="63" mass="7189">MFNLLRYKKLYCSQVDEDDCGIAALNMIFKNFGSEYSLSKLRFLAKTSQQGTTIFGPRILESS</sequence>
<keyword evidence="2" id="KW-0614">Plasmid</keyword>
<evidence type="ECO:0000313" key="2">
    <source>
        <dbReference type="EMBL" id="SOE45446.1"/>
    </source>
</evidence>
<name>A0A2H1MYB1_LATSK</name>
<dbReference type="EMBL" id="LT907987">
    <property type="protein sequence ID" value="SOE45446.1"/>
    <property type="molecule type" value="Genomic_DNA"/>
</dbReference>
<reference evidence="2" key="1">
    <citation type="submission" date="2017-09" db="EMBL/GenBank/DDBJ databases">
        <authorList>
            <person name="Ehlers B."/>
            <person name="Leendertz F.H."/>
        </authorList>
    </citation>
    <scope>NUCLEOTIDE SEQUENCE</scope>
    <source>
        <strain evidence="2">T332</strain>
    </source>
</reference>
<feature type="domain" description="Peptidase C39" evidence="1">
    <location>
        <begin position="11"/>
        <end position="56"/>
    </location>
</feature>
<dbReference type="GO" id="GO:0008233">
    <property type="term" value="F:peptidase activity"/>
    <property type="evidence" value="ECO:0007669"/>
    <property type="project" value="InterPro"/>
</dbReference>
<keyword evidence="2" id="KW-0547">Nucleotide-binding</keyword>
<dbReference type="EC" id="3.4.22.-" evidence="2"/>
<dbReference type="GO" id="GO:0005524">
    <property type="term" value="F:ATP binding"/>
    <property type="evidence" value="ECO:0007669"/>
    <property type="project" value="UniProtKB-KW"/>
</dbReference>
<gene>
    <name evidence="2" type="primary">skgD1</name>
    <name evidence="2" type="ORF">LSAT332_A200470</name>
</gene>
<keyword evidence="2" id="KW-0378">Hydrolase</keyword>
<proteinExistence type="predicted"/>
<dbReference type="Pfam" id="PF03412">
    <property type="entry name" value="Peptidase_C39"/>
    <property type="match status" value="1"/>
</dbReference>
<dbReference type="Gene3D" id="3.90.70.10">
    <property type="entry name" value="Cysteine proteinases"/>
    <property type="match status" value="1"/>
</dbReference>
<geneLocation type="plasmid" evidence="2">
    <name>p332A2</name>
</geneLocation>
<dbReference type="AlphaFoldDB" id="A0A2H1MYB1"/>
<keyword evidence="2" id="KW-0067">ATP-binding</keyword>
<dbReference type="GO" id="GO:0016020">
    <property type="term" value="C:membrane"/>
    <property type="evidence" value="ECO:0007669"/>
    <property type="project" value="InterPro"/>
</dbReference>